<dbReference type="HOGENOM" id="CLU_1308854_0_0_6"/>
<dbReference type="STRING" id="449.LHA_1140"/>
<sequence>MSIFTQNCKKYNISLAEDAITFYPQKTGIKKRGIHRTLDKQVVIIEVDTYFNEVDKLSDLVLQTRLGGARFIQRDDEKHDTYHNDSFNPDDTHHHLKFPYLINENNLPKILAVLVEYQILSSIERDLFLAAYQKYRMTITSKKDSPYSAVAEAQMSHMSVIDVAKEGEFLDTVEKNTEKKTTHSWSFFPVKVDLDTKKKVSLDYIQTSLT</sequence>
<dbReference type="RefSeq" id="WP_045105605.1">
    <property type="nucleotide sequence ID" value="NZ_LN681225.1"/>
</dbReference>
<organism evidence="1 2">
    <name type="scientific">Legionella hackeliae</name>
    <dbReference type="NCBI Taxonomy" id="449"/>
    <lineage>
        <taxon>Bacteria</taxon>
        <taxon>Pseudomonadati</taxon>
        <taxon>Pseudomonadota</taxon>
        <taxon>Gammaproteobacteria</taxon>
        <taxon>Legionellales</taxon>
        <taxon>Legionellaceae</taxon>
        <taxon>Legionella</taxon>
    </lineage>
</organism>
<evidence type="ECO:0000313" key="2">
    <source>
        <dbReference type="Proteomes" id="UP000032803"/>
    </source>
</evidence>
<name>A0A0A8UMW3_LEGHA</name>
<dbReference type="OrthoDB" id="5650620at2"/>
<dbReference type="AlphaFoldDB" id="A0A0A8UMW3"/>
<reference evidence="2" key="1">
    <citation type="submission" date="2014-09" db="EMBL/GenBank/DDBJ databases">
        <authorList>
            <person name="Gomez-Valero L."/>
        </authorList>
    </citation>
    <scope>NUCLEOTIDE SEQUENCE [LARGE SCALE GENOMIC DNA]</scope>
    <source>
        <strain evidence="2">ATCC35250</strain>
    </source>
</reference>
<protein>
    <submittedName>
        <fullName evidence="1">Uncharacterized protein</fullName>
    </submittedName>
</protein>
<dbReference type="Proteomes" id="UP000032803">
    <property type="component" value="Chromosome I"/>
</dbReference>
<gene>
    <name evidence="1" type="ORF">LHA_1140</name>
</gene>
<dbReference type="EMBL" id="LN681225">
    <property type="protein sequence ID" value="CEK10195.1"/>
    <property type="molecule type" value="Genomic_DNA"/>
</dbReference>
<accession>A0A0A8UMW3</accession>
<dbReference type="KEGG" id="lha:LHA_1140"/>
<proteinExistence type="predicted"/>
<dbReference type="PATRIC" id="fig|449.7.peg.3151"/>
<evidence type="ECO:0000313" key="1">
    <source>
        <dbReference type="EMBL" id="CEK10195.1"/>
    </source>
</evidence>
<keyword evidence="2" id="KW-1185">Reference proteome</keyword>